<dbReference type="InterPro" id="IPR036397">
    <property type="entry name" value="RNaseH_sf"/>
</dbReference>
<dbReference type="AlphaFoldDB" id="A0A9N9CIZ4"/>
<dbReference type="InterPro" id="IPR012337">
    <property type="entry name" value="RNaseH-like_sf"/>
</dbReference>
<dbReference type="Gene3D" id="3.30.420.10">
    <property type="entry name" value="Ribonuclease H-like superfamily/Ribonuclease H"/>
    <property type="match status" value="1"/>
</dbReference>
<dbReference type="SUPFAM" id="SSF53098">
    <property type="entry name" value="Ribonuclease H-like"/>
    <property type="match status" value="1"/>
</dbReference>
<evidence type="ECO:0000313" key="1">
    <source>
        <dbReference type="EMBL" id="CAG8605347.1"/>
    </source>
</evidence>
<keyword evidence="2" id="KW-1185">Reference proteome</keyword>
<dbReference type="OrthoDB" id="5592268at2759"/>
<dbReference type="GO" id="GO:0003676">
    <property type="term" value="F:nucleic acid binding"/>
    <property type="evidence" value="ECO:0007669"/>
    <property type="project" value="InterPro"/>
</dbReference>
<proteinExistence type="predicted"/>
<gene>
    <name evidence="1" type="ORF">ALEPTO_LOCUS8327</name>
</gene>
<organism evidence="1 2">
    <name type="scientific">Ambispora leptoticha</name>
    <dbReference type="NCBI Taxonomy" id="144679"/>
    <lineage>
        <taxon>Eukaryota</taxon>
        <taxon>Fungi</taxon>
        <taxon>Fungi incertae sedis</taxon>
        <taxon>Mucoromycota</taxon>
        <taxon>Glomeromycotina</taxon>
        <taxon>Glomeromycetes</taxon>
        <taxon>Archaeosporales</taxon>
        <taxon>Ambisporaceae</taxon>
        <taxon>Ambispora</taxon>
    </lineage>
</organism>
<reference evidence="1" key="1">
    <citation type="submission" date="2021-06" db="EMBL/GenBank/DDBJ databases">
        <authorList>
            <person name="Kallberg Y."/>
            <person name="Tangrot J."/>
            <person name="Rosling A."/>
        </authorList>
    </citation>
    <scope>NUCLEOTIDE SEQUENCE</scope>
    <source>
        <strain evidence="1">FL130A</strain>
    </source>
</reference>
<name>A0A9N9CIZ4_9GLOM</name>
<accession>A0A9N9CIZ4</accession>
<sequence>MYYVPVVCDERDQRTNLCDYDQLDLSQIIHPLFGTIAQNHEHVILTVEKLTDFIEGKALRRKNANTIAQFNWDDVIMRHGCFAVLVSDSGTKFKNKILAELATRLNDLVLVYDSTLDTTSRKLDYRWMGPYQVRKIRKYGQVYLNELGGCEITDPITRNRVKKLFTWNTNCQEKLDLDEILYDFEDKDLEDEDLRGPARVA</sequence>
<protein>
    <submittedName>
        <fullName evidence="1">697_t:CDS:1</fullName>
    </submittedName>
</protein>
<comment type="caution">
    <text evidence="1">The sequence shown here is derived from an EMBL/GenBank/DDBJ whole genome shotgun (WGS) entry which is preliminary data.</text>
</comment>
<evidence type="ECO:0000313" key="2">
    <source>
        <dbReference type="Proteomes" id="UP000789508"/>
    </source>
</evidence>
<dbReference type="Proteomes" id="UP000789508">
    <property type="component" value="Unassembled WGS sequence"/>
</dbReference>
<dbReference type="EMBL" id="CAJVPS010004562">
    <property type="protein sequence ID" value="CAG8605347.1"/>
    <property type="molecule type" value="Genomic_DNA"/>
</dbReference>